<dbReference type="PANTHER" id="PTHR43798">
    <property type="entry name" value="MONOACYLGLYCEROL LIPASE"/>
    <property type="match status" value="1"/>
</dbReference>
<organism evidence="2 3">
    <name type="scientific">Plectosphaerella plurivora</name>
    <dbReference type="NCBI Taxonomy" id="936078"/>
    <lineage>
        <taxon>Eukaryota</taxon>
        <taxon>Fungi</taxon>
        <taxon>Dikarya</taxon>
        <taxon>Ascomycota</taxon>
        <taxon>Pezizomycotina</taxon>
        <taxon>Sordariomycetes</taxon>
        <taxon>Hypocreomycetidae</taxon>
        <taxon>Glomerellales</taxon>
        <taxon>Plectosphaerellaceae</taxon>
        <taxon>Plectosphaerella</taxon>
    </lineage>
</organism>
<dbReference type="AlphaFoldDB" id="A0A9P8V362"/>
<dbReference type="GO" id="GO:0016787">
    <property type="term" value="F:hydrolase activity"/>
    <property type="evidence" value="ECO:0007669"/>
    <property type="project" value="UniProtKB-KW"/>
</dbReference>
<evidence type="ECO:0000259" key="1">
    <source>
        <dbReference type="Pfam" id="PF12697"/>
    </source>
</evidence>
<dbReference type="Pfam" id="PF12697">
    <property type="entry name" value="Abhydrolase_6"/>
    <property type="match status" value="1"/>
</dbReference>
<comment type="caution">
    <text evidence="2">The sequence shown here is derived from an EMBL/GenBank/DDBJ whole genome shotgun (WGS) entry which is preliminary data.</text>
</comment>
<proteinExistence type="predicted"/>
<dbReference type="Proteomes" id="UP000770015">
    <property type="component" value="Unassembled WGS sequence"/>
</dbReference>
<evidence type="ECO:0000313" key="3">
    <source>
        <dbReference type="Proteomes" id="UP000770015"/>
    </source>
</evidence>
<dbReference type="SUPFAM" id="SSF53474">
    <property type="entry name" value="alpha/beta-Hydrolases"/>
    <property type="match status" value="1"/>
</dbReference>
<keyword evidence="2" id="KW-0378">Hydrolase</keyword>
<name>A0A9P8V362_9PEZI</name>
<dbReference type="InterPro" id="IPR029058">
    <property type="entry name" value="AB_hydrolase_fold"/>
</dbReference>
<protein>
    <submittedName>
        <fullName evidence="2">Alpha/Beta hydrolase protein</fullName>
    </submittedName>
</protein>
<dbReference type="GO" id="GO:0016020">
    <property type="term" value="C:membrane"/>
    <property type="evidence" value="ECO:0007669"/>
    <property type="project" value="TreeGrafter"/>
</dbReference>
<dbReference type="PRINTS" id="PR00111">
    <property type="entry name" value="ABHYDROLASE"/>
</dbReference>
<keyword evidence="3" id="KW-1185">Reference proteome</keyword>
<evidence type="ECO:0000313" key="2">
    <source>
        <dbReference type="EMBL" id="KAH6670290.1"/>
    </source>
</evidence>
<accession>A0A9P8V362</accession>
<dbReference type="OrthoDB" id="2498029at2759"/>
<dbReference type="InterPro" id="IPR050266">
    <property type="entry name" value="AB_hydrolase_sf"/>
</dbReference>
<dbReference type="InterPro" id="IPR000073">
    <property type="entry name" value="AB_hydrolase_1"/>
</dbReference>
<sequence length="280" mass="29426">MTSSFFTTSSGTKTHFLRSGTLSGPLLVCLHGLGGSTETFAPLLPSLPTSHDIVLVDFQGFGVTPLTDPSKPLFVSGHVADLHDLITSLQAAKTSPSPVTLIGHSLGGVVSLHYAAAHPDVVGGLLLLAPGRSAGHIPVVKQRMLDLGSAAREKGVGFAADIAAKSNFYEDTPERAVDPEAREAVRRAVAASDAEGYARTCEAMVDESHKDPEYRNIKCPSVFIAGDKDMIAAAEKVRDLSTLVGGSVKFVMVQSGHQPILEDLEGVKDAVTALFEGKLQ</sequence>
<dbReference type="PANTHER" id="PTHR43798:SF33">
    <property type="entry name" value="HYDROLASE, PUTATIVE (AFU_ORTHOLOGUE AFUA_2G14860)-RELATED"/>
    <property type="match status" value="1"/>
</dbReference>
<dbReference type="EMBL" id="JAGSXJ010000030">
    <property type="protein sequence ID" value="KAH6670290.1"/>
    <property type="molecule type" value="Genomic_DNA"/>
</dbReference>
<dbReference type="Gene3D" id="3.40.50.1820">
    <property type="entry name" value="alpha/beta hydrolase"/>
    <property type="match status" value="1"/>
</dbReference>
<reference evidence="2" key="1">
    <citation type="journal article" date="2021" name="Nat. Commun.">
        <title>Genetic determinants of endophytism in the Arabidopsis root mycobiome.</title>
        <authorList>
            <person name="Mesny F."/>
            <person name="Miyauchi S."/>
            <person name="Thiergart T."/>
            <person name="Pickel B."/>
            <person name="Atanasova L."/>
            <person name="Karlsson M."/>
            <person name="Huettel B."/>
            <person name="Barry K.W."/>
            <person name="Haridas S."/>
            <person name="Chen C."/>
            <person name="Bauer D."/>
            <person name="Andreopoulos W."/>
            <person name="Pangilinan J."/>
            <person name="LaButti K."/>
            <person name="Riley R."/>
            <person name="Lipzen A."/>
            <person name="Clum A."/>
            <person name="Drula E."/>
            <person name="Henrissat B."/>
            <person name="Kohler A."/>
            <person name="Grigoriev I.V."/>
            <person name="Martin F.M."/>
            <person name="Hacquard S."/>
        </authorList>
    </citation>
    <scope>NUCLEOTIDE SEQUENCE</scope>
    <source>
        <strain evidence="2">MPI-SDFR-AT-0117</strain>
    </source>
</reference>
<feature type="domain" description="AB hydrolase-1" evidence="1">
    <location>
        <begin position="27"/>
        <end position="263"/>
    </location>
</feature>
<gene>
    <name evidence="2" type="ORF">F5X68DRAFT_236233</name>
</gene>